<comment type="caution">
    <text evidence="7">The sequence shown here is derived from an EMBL/GenBank/DDBJ whole genome shotgun (WGS) entry which is preliminary data.</text>
</comment>
<keyword evidence="8" id="KW-1185">Reference proteome</keyword>
<dbReference type="PANTHER" id="PTHR31123">
    <property type="entry name" value="ACCUMULATION OF DYADS PROTEIN 2-RELATED"/>
    <property type="match status" value="1"/>
</dbReference>
<keyword evidence="3 6" id="KW-0812">Transmembrane</keyword>
<dbReference type="PANTHER" id="PTHR31123:SF1">
    <property type="entry name" value="ACCUMULATION OF DYADS PROTEIN 2-RELATED"/>
    <property type="match status" value="1"/>
</dbReference>
<evidence type="ECO:0000256" key="5">
    <source>
        <dbReference type="ARBA" id="ARBA00023136"/>
    </source>
</evidence>
<name>A0A1X2GWF4_9FUNG</name>
<accession>A0A1X2GWF4</accession>
<dbReference type="GO" id="GO:0005886">
    <property type="term" value="C:plasma membrane"/>
    <property type="evidence" value="ECO:0007669"/>
    <property type="project" value="TreeGrafter"/>
</dbReference>
<evidence type="ECO:0000313" key="8">
    <source>
        <dbReference type="Proteomes" id="UP000242146"/>
    </source>
</evidence>
<organism evidence="7 8">
    <name type="scientific">Hesseltinella vesiculosa</name>
    <dbReference type="NCBI Taxonomy" id="101127"/>
    <lineage>
        <taxon>Eukaryota</taxon>
        <taxon>Fungi</taxon>
        <taxon>Fungi incertae sedis</taxon>
        <taxon>Mucoromycota</taxon>
        <taxon>Mucoromycotina</taxon>
        <taxon>Mucoromycetes</taxon>
        <taxon>Mucorales</taxon>
        <taxon>Cunninghamellaceae</taxon>
        <taxon>Hesseltinella</taxon>
    </lineage>
</organism>
<feature type="transmembrane region" description="Helical" evidence="6">
    <location>
        <begin position="153"/>
        <end position="171"/>
    </location>
</feature>
<dbReference type="GO" id="GO:0015123">
    <property type="term" value="F:acetate transmembrane transporter activity"/>
    <property type="evidence" value="ECO:0007669"/>
    <property type="project" value="TreeGrafter"/>
</dbReference>
<evidence type="ECO:0000256" key="4">
    <source>
        <dbReference type="ARBA" id="ARBA00022989"/>
    </source>
</evidence>
<feature type="transmembrane region" description="Helical" evidence="6">
    <location>
        <begin position="125"/>
        <end position="146"/>
    </location>
</feature>
<evidence type="ECO:0000256" key="3">
    <source>
        <dbReference type="ARBA" id="ARBA00022692"/>
    </source>
</evidence>
<evidence type="ECO:0000256" key="2">
    <source>
        <dbReference type="ARBA" id="ARBA00005587"/>
    </source>
</evidence>
<comment type="subcellular location">
    <subcellularLocation>
        <location evidence="1">Membrane</location>
        <topology evidence="1">Multi-pass membrane protein</topology>
    </subcellularLocation>
</comment>
<dbReference type="EMBL" id="MCGT01000002">
    <property type="protein sequence ID" value="ORX62381.1"/>
    <property type="molecule type" value="Genomic_DNA"/>
</dbReference>
<keyword evidence="5 6" id="KW-0472">Membrane</keyword>
<gene>
    <name evidence="7" type="ORF">DM01DRAFT_1342215</name>
</gene>
<dbReference type="AlphaFoldDB" id="A0A1X2GWF4"/>
<evidence type="ECO:0000313" key="7">
    <source>
        <dbReference type="EMBL" id="ORX62381.1"/>
    </source>
</evidence>
<dbReference type="InterPro" id="IPR051633">
    <property type="entry name" value="AceTr"/>
</dbReference>
<protein>
    <submittedName>
        <fullName evidence="7">Uncharacterized protein</fullName>
    </submittedName>
</protein>
<dbReference type="Pfam" id="PF01184">
    <property type="entry name" value="Gpr1_Fun34_YaaH"/>
    <property type="match status" value="1"/>
</dbReference>
<dbReference type="InterPro" id="IPR000791">
    <property type="entry name" value="Gpr1/Fun34/SatP-like"/>
</dbReference>
<feature type="transmembrane region" description="Helical" evidence="6">
    <location>
        <begin position="61"/>
        <end position="83"/>
    </location>
</feature>
<reference evidence="7 8" key="1">
    <citation type="submission" date="2016-07" db="EMBL/GenBank/DDBJ databases">
        <title>Pervasive Adenine N6-methylation of Active Genes in Fungi.</title>
        <authorList>
            <consortium name="DOE Joint Genome Institute"/>
            <person name="Mondo S.J."/>
            <person name="Dannebaum R.O."/>
            <person name="Kuo R.C."/>
            <person name="Labutti K."/>
            <person name="Haridas S."/>
            <person name="Kuo A."/>
            <person name="Salamov A."/>
            <person name="Ahrendt S.R."/>
            <person name="Lipzen A."/>
            <person name="Sullivan W."/>
            <person name="Andreopoulos W.B."/>
            <person name="Clum A."/>
            <person name="Lindquist E."/>
            <person name="Daum C."/>
            <person name="Ramamoorthy G.K."/>
            <person name="Gryganskyi A."/>
            <person name="Culley D."/>
            <person name="Magnuson J.K."/>
            <person name="James T.Y."/>
            <person name="O'Malley M.A."/>
            <person name="Stajich J.E."/>
            <person name="Spatafora J.W."/>
            <person name="Visel A."/>
            <person name="Grigoriev I.V."/>
        </authorList>
    </citation>
    <scope>NUCLEOTIDE SEQUENCE [LARGE SCALE GENOMIC DNA]</scope>
    <source>
        <strain evidence="7 8">NRRL 3301</strain>
    </source>
</reference>
<dbReference type="STRING" id="101127.A0A1X2GWF4"/>
<feature type="transmembrane region" description="Helical" evidence="6">
    <location>
        <begin position="90"/>
        <end position="113"/>
    </location>
</feature>
<feature type="transmembrane region" description="Helical" evidence="6">
    <location>
        <begin position="30"/>
        <end position="55"/>
    </location>
</feature>
<evidence type="ECO:0000256" key="1">
    <source>
        <dbReference type="ARBA" id="ARBA00004141"/>
    </source>
</evidence>
<comment type="similarity">
    <text evidence="2">Belongs to the acetate uptake transporter (AceTr) (TC 2.A.96) family.</text>
</comment>
<proteinExistence type="inferred from homology"/>
<feature type="transmembrane region" description="Helical" evidence="6">
    <location>
        <begin position="183"/>
        <end position="207"/>
    </location>
</feature>
<dbReference type="Proteomes" id="UP000242146">
    <property type="component" value="Unassembled WGS sequence"/>
</dbReference>
<evidence type="ECO:0000256" key="6">
    <source>
        <dbReference type="SAM" id="Phobius"/>
    </source>
</evidence>
<keyword evidence="4 6" id="KW-1133">Transmembrane helix</keyword>
<sequence>MDIETGHSSKERAAVQDVVPEFPLMTKYNFVTLAFQGLGLGSSAIGLSNVVGVMALPEGALPQMAVGMCAGSASLGLLIAAIAELLQCNVFTGTIFGVYAGYYFSYLVIYLPSNGLLTTLSARELQLTTSIISFVYAVPTIFFFLGTLKQGLWIIRFLLLLAIGSCLLYGVGNAINSNAVNNAGGFFDIAIGLTSWYISFAMVYSTLDTYFKLPLF</sequence>